<gene>
    <name evidence="3" type="ORF">FZEAL_2673</name>
</gene>
<dbReference type="Proteomes" id="UP000635477">
    <property type="component" value="Unassembled WGS sequence"/>
</dbReference>
<organism evidence="3 4">
    <name type="scientific">Fusarium zealandicum</name>
    <dbReference type="NCBI Taxonomy" id="1053134"/>
    <lineage>
        <taxon>Eukaryota</taxon>
        <taxon>Fungi</taxon>
        <taxon>Dikarya</taxon>
        <taxon>Ascomycota</taxon>
        <taxon>Pezizomycotina</taxon>
        <taxon>Sordariomycetes</taxon>
        <taxon>Hypocreomycetidae</taxon>
        <taxon>Hypocreales</taxon>
        <taxon>Nectriaceae</taxon>
        <taxon>Fusarium</taxon>
        <taxon>Fusarium staphyleae species complex</taxon>
    </lineage>
</organism>
<evidence type="ECO:0000313" key="4">
    <source>
        <dbReference type="Proteomes" id="UP000635477"/>
    </source>
</evidence>
<name>A0A8H4UR24_9HYPO</name>
<comment type="caution">
    <text evidence="3">The sequence shown here is derived from an EMBL/GenBank/DDBJ whole genome shotgun (WGS) entry which is preliminary data.</text>
</comment>
<accession>A0A8H4UR24</accession>
<protein>
    <submittedName>
        <fullName evidence="3">Uncharacterized protein</fullName>
    </submittedName>
</protein>
<reference evidence="3" key="1">
    <citation type="journal article" date="2020" name="BMC Genomics">
        <title>Correction to: Identification and distribution of gene clusters required for synthesis of sphingolipid metabolism inhibitors in diverse species of the filamentous fungus Fusarium.</title>
        <authorList>
            <person name="Kim H.S."/>
            <person name="Lohmar J.M."/>
            <person name="Busman M."/>
            <person name="Brown D.W."/>
            <person name="Naumann T.A."/>
            <person name="Divon H.H."/>
            <person name="Lysoe E."/>
            <person name="Uhlig S."/>
            <person name="Proctor R.H."/>
        </authorList>
    </citation>
    <scope>NUCLEOTIDE SEQUENCE</scope>
    <source>
        <strain evidence="3">NRRL 22465</strain>
    </source>
</reference>
<dbReference type="EMBL" id="JABEYC010000162">
    <property type="protein sequence ID" value="KAF4981548.1"/>
    <property type="molecule type" value="Genomic_DNA"/>
</dbReference>
<evidence type="ECO:0000256" key="2">
    <source>
        <dbReference type="SAM" id="Phobius"/>
    </source>
</evidence>
<dbReference type="AlphaFoldDB" id="A0A8H4UR24"/>
<evidence type="ECO:0000256" key="1">
    <source>
        <dbReference type="SAM" id="MobiDB-lite"/>
    </source>
</evidence>
<feature type="transmembrane region" description="Helical" evidence="2">
    <location>
        <begin position="40"/>
        <end position="63"/>
    </location>
</feature>
<reference evidence="3" key="2">
    <citation type="submission" date="2020-05" db="EMBL/GenBank/DDBJ databases">
        <authorList>
            <person name="Kim H.-S."/>
            <person name="Proctor R.H."/>
            <person name="Brown D.W."/>
        </authorList>
    </citation>
    <scope>NUCLEOTIDE SEQUENCE</scope>
    <source>
        <strain evidence="3">NRRL 22465</strain>
    </source>
</reference>
<sequence>MLCRVRQTTSSTASSRYSASESSPEPERSRPYISNTLIRWSLWATAYNYLATTLLLLALFLFLRPPRSDCPRPPPGTAHNITVVNRWPKGVPAVLPIYDRYFTLCLLLSTVLRDYFNALSIQPYTLRRLDDPSRQVWHILTETGGIWDKQNGLHVDAYDYITKYLRGGMMVDDGQVDVWNLCGEARSYLDLVVNLYGSTAGRAAISLPMIADAPLGSLGSTFQAWSLEVRNGIVAEPSAHQRILAL</sequence>
<keyword evidence="2" id="KW-0472">Membrane</keyword>
<evidence type="ECO:0000313" key="3">
    <source>
        <dbReference type="EMBL" id="KAF4981548.1"/>
    </source>
</evidence>
<keyword evidence="2" id="KW-1133">Transmembrane helix</keyword>
<proteinExistence type="predicted"/>
<keyword evidence="2" id="KW-0812">Transmembrane</keyword>
<feature type="compositionally biased region" description="Low complexity" evidence="1">
    <location>
        <begin position="8"/>
        <end position="23"/>
    </location>
</feature>
<keyword evidence="4" id="KW-1185">Reference proteome</keyword>
<feature type="region of interest" description="Disordered" evidence="1">
    <location>
        <begin position="1"/>
        <end position="30"/>
    </location>
</feature>